<proteinExistence type="predicted"/>
<dbReference type="EMBL" id="CP036347">
    <property type="protein sequence ID" value="QDU04118.1"/>
    <property type="molecule type" value="Genomic_DNA"/>
</dbReference>
<evidence type="ECO:0000313" key="2">
    <source>
        <dbReference type="Proteomes" id="UP000320722"/>
    </source>
</evidence>
<evidence type="ECO:0000313" key="1">
    <source>
        <dbReference type="EMBL" id="QDU04118.1"/>
    </source>
</evidence>
<organism evidence="1 2">
    <name type="scientific">Gimesia chilikensis</name>
    <dbReference type="NCBI Taxonomy" id="2605989"/>
    <lineage>
        <taxon>Bacteria</taxon>
        <taxon>Pseudomonadati</taxon>
        <taxon>Planctomycetota</taxon>
        <taxon>Planctomycetia</taxon>
        <taxon>Planctomycetales</taxon>
        <taxon>Planctomycetaceae</taxon>
        <taxon>Gimesia</taxon>
    </lineage>
</organism>
<protein>
    <submittedName>
        <fullName evidence="1">Uncharacterized protein</fullName>
    </submittedName>
</protein>
<name>A0A517WFT0_9PLAN</name>
<reference evidence="1 2" key="1">
    <citation type="submission" date="2019-02" db="EMBL/GenBank/DDBJ databases">
        <title>Deep-cultivation of Planctomycetes and their phenomic and genomic characterization uncovers novel biology.</title>
        <authorList>
            <person name="Wiegand S."/>
            <person name="Jogler M."/>
            <person name="Boedeker C."/>
            <person name="Pinto D."/>
            <person name="Vollmers J."/>
            <person name="Rivas-Marin E."/>
            <person name="Kohn T."/>
            <person name="Peeters S.H."/>
            <person name="Heuer A."/>
            <person name="Rast P."/>
            <person name="Oberbeckmann S."/>
            <person name="Bunk B."/>
            <person name="Jeske O."/>
            <person name="Meyerdierks A."/>
            <person name="Storesund J.E."/>
            <person name="Kallscheuer N."/>
            <person name="Luecker S."/>
            <person name="Lage O.M."/>
            <person name="Pohl T."/>
            <person name="Merkel B.J."/>
            <person name="Hornburger P."/>
            <person name="Mueller R.-W."/>
            <person name="Bruemmer F."/>
            <person name="Labrenz M."/>
            <person name="Spormann A.M."/>
            <person name="Op den Camp H."/>
            <person name="Overmann J."/>
            <person name="Amann R."/>
            <person name="Jetten M.S.M."/>
            <person name="Mascher T."/>
            <person name="Medema M.H."/>
            <person name="Devos D.P."/>
            <person name="Kaster A.-K."/>
            <person name="Ovreas L."/>
            <person name="Rohde M."/>
            <person name="Galperin M.Y."/>
            <person name="Jogler C."/>
        </authorList>
    </citation>
    <scope>NUCLEOTIDE SEQUENCE [LARGE SCALE GENOMIC DNA]</scope>
    <source>
        <strain evidence="1 2">V6</strain>
    </source>
</reference>
<sequence>MHSQHSFKRKYVKYLSSLMLSSVLFLLVYILSLGPMVALGRRPIIPVFAGPYVSHPDNLWIERIYAPLYDFHEPYVCSPHLGYGSAARKEWVLLLRDYVDCCQGVKVSIKKSCPSQFNSMIPGFGSPAISQPAGRAVL</sequence>
<gene>
    <name evidence="1" type="ORF">V6x_38450</name>
</gene>
<accession>A0A517WFT0</accession>
<dbReference type="Proteomes" id="UP000320722">
    <property type="component" value="Chromosome"/>
</dbReference>
<dbReference type="AlphaFoldDB" id="A0A517WFT0"/>